<dbReference type="PROSITE" id="PS50889">
    <property type="entry name" value="S4"/>
    <property type="match status" value="1"/>
</dbReference>
<evidence type="ECO:0000259" key="8">
    <source>
        <dbReference type="SMART" id="SM01390"/>
    </source>
</evidence>
<dbReference type="Gene3D" id="3.10.290.10">
    <property type="entry name" value="RNA-binding S4 domain"/>
    <property type="match status" value="1"/>
</dbReference>
<dbReference type="GO" id="GO:0015935">
    <property type="term" value="C:small ribosomal subunit"/>
    <property type="evidence" value="ECO:0007669"/>
    <property type="project" value="InterPro"/>
</dbReference>
<gene>
    <name evidence="9" type="ORF">LCGC14_0570660</name>
</gene>
<keyword evidence="4" id="KW-0689">Ribosomal protein</keyword>
<keyword evidence="5" id="KW-0687">Ribonucleoprotein</keyword>
<dbReference type="SUPFAM" id="SSF55174">
    <property type="entry name" value="Alpha-L RNA-binding motif"/>
    <property type="match status" value="1"/>
</dbReference>
<dbReference type="NCBIfam" id="NF003717">
    <property type="entry name" value="PRK05327.1"/>
    <property type="match status" value="1"/>
</dbReference>
<dbReference type="SMART" id="SM00363">
    <property type="entry name" value="S4"/>
    <property type="match status" value="1"/>
</dbReference>
<dbReference type="InterPro" id="IPR001912">
    <property type="entry name" value="Ribosomal_uS4_N"/>
</dbReference>
<dbReference type="Pfam" id="PF01479">
    <property type="entry name" value="S4"/>
    <property type="match status" value="1"/>
</dbReference>
<proteinExistence type="inferred from homology"/>
<dbReference type="Gene3D" id="1.10.1050.10">
    <property type="entry name" value="Ribosomal Protein S4 Delta 41, Chain A, domain 1"/>
    <property type="match status" value="1"/>
</dbReference>
<dbReference type="HAMAP" id="MF_01306_B">
    <property type="entry name" value="Ribosomal_uS4_B"/>
    <property type="match status" value="1"/>
</dbReference>
<evidence type="ECO:0000256" key="6">
    <source>
        <dbReference type="SAM" id="MobiDB-lite"/>
    </source>
</evidence>
<dbReference type="GO" id="GO:0042274">
    <property type="term" value="P:ribosomal small subunit biogenesis"/>
    <property type="evidence" value="ECO:0007669"/>
    <property type="project" value="TreeGrafter"/>
</dbReference>
<evidence type="ECO:0000256" key="1">
    <source>
        <dbReference type="ARBA" id="ARBA00007465"/>
    </source>
</evidence>
<dbReference type="GO" id="GO:0006412">
    <property type="term" value="P:translation"/>
    <property type="evidence" value="ECO:0007669"/>
    <property type="project" value="InterPro"/>
</dbReference>
<dbReference type="NCBIfam" id="TIGR01017">
    <property type="entry name" value="rpsD_bact"/>
    <property type="match status" value="1"/>
</dbReference>
<feature type="domain" description="RNA-binding S4" evidence="7">
    <location>
        <begin position="94"/>
        <end position="151"/>
    </location>
</feature>
<comment type="caution">
    <text evidence="9">The sequence shown here is derived from an EMBL/GenBank/DDBJ whole genome shotgun (WGS) entry which is preliminary data.</text>
</comment>
<dbReference type="InterPro" id="IPR022801">
    <property type="entry name" value="Ribosomal_uS4"/>
</dbReference>
<evidence type="ECO:0000313" key="9">
    <source>
        <dbReference type="EMBL" id="KKN56597.1"/>
    </source>
</evidence>
<name>A0A0F9S2Y5_9ZZZZ</name>
<protein>
    <submittedName>
        <fullName evidence="9">Uncharacterized protein</fullName>
    </submittedName>
</protein>
<reference evidence="9" key="1">
    <citation type="journal article" date="2015" name="Nature">
        <title>Complex archaea that bridge the gap between prokaryotes and eukaryotes.</title>
        <authorList>
            <person name="Spang A."/>
            <person name="Saw J.H."/>
            <person name="Jorgensen S.L."/>
            <person name="Zaremba-Niedzwiedzka K."/>
            <person name="Martijn J."/>
            <person name="Lind A.E."/>
            <person name="van Eijk R."/>
            <person name="Schleper C."/>
            <person name="Guy L."/>
            <person name="Ettema T.J."/>
        </authorList>
    </citation>
    <scope>NUCLEOTIDE SEQUENCE</scope>
</reference>
<dbReference type="SMART" id="SM01390">
    <property type="entry name" value="Ribosomal_S4"/>
    <property type="match status" value="1"/>
</dbReference>
<keyword evidence="3" id="KW-0694">RNA-binding</keyword>
<feature type="region of interest" description="Disordered" evidence="6">
    <location>
        <begin position="23"/>
        <end position="46"/>
    </location>
</feature>
<dbReference type="InterPro" id="IPR036986">
    <property type="entry name" value="S4_RNA-bd_sf"/>
</dbReference>
<sequence>MSIQIDARLKIMRALGIDLPGLSRKSIESRPNPPGQHGPNSTRRRKSEYGLALIEKQKLRFNYGVSERQLRTMMVEARRKAGPSGDLLLQMLECRLDNVVFRAGWAPTIPAARQLVSHCHILLNGKRANIASIRLRAGDEVTLREKSRNITMIRHTIEAPSLDRPEWLTYDPTTFTAKVTRLPEADEVPFPVEVHLVVEHYAKSM</sequence>
<dbReference type="FunFam" id="3.10.290.10:FF:000001">
    <property type="entry name" value="30S ribosomal protein S4"/>
    <property type="match status" value="1"/>
</dbReference>
<evidence type="ECO:0000256" key="4">
    <source>
        <dbReference type="ARBA" id="ARBA00022980"/>
    </source>
</evidence>
<evidence type="ECO:0000256" key="3">
    <source>
        <dbReference type="ARBA" id="ARBA00022884"/>
    </source>
</evidence>
<dbReference type="CDD" id="cd00165">
    <property type="entry name" value="S4"/>
    <property type="match status" value="1"/>
</dbReference>
<dbReference type="Pfam" id="PF00163">
    <property type="entry name" value="Ribosomal_S4"/>
    <property type="match status" value="1"/>
</dbReference>
<dbReference type="GO" id="GO:0003735">
    <property type="term" value="F:structural constituent of ribosome"/>
    <property type="evidence" value="ECO:0007669"/>
    <property type="project" value="InterPro"/>
</dbReference>
<dbReference type="InterPro" id="IPR002942">
    <property type="entry name" value="S4_RNA-bd"/>
</dbReference>
<accession>A0A0F9S2Y5</accession>
<dbReference type="InterPro" id="IPR005709">
    <property type="entry name" value="Ribosomal_uS4_bac-type"/>
</dbReference>
<evidence type="ECO:0000259" key="7">
    <source>
        <dbReference type="SMART" id="SM00363"/>
    </source>
</evidence>
<keyword evidence="2" id="KW-0699">rRNA-binding</keyword>
<dbReference type="EMBL" id="LAZR01000837">
    <property type="protein sequence ID" value="KKN56597.1"/>
    <property type="molecule type" value="Genomic_DNA"/>
</dbReference>
<evidence type="ECO:0000256" key="2">
    <source>
        <dbReference type="ARBA" id="ARBA00022730"/>
    </source>
</evidence>
<dbReference type="AlphaFoldDB" id="A0A0F9S2Y5"/>
<evidence type="ECO:0000256" key="5">
    <source>
        <dbReference type="ARBA" id="ARBA00023274"/>
    </source>
</evidence>
<dbReference type="GO" id="GO:0019843">
    <property type="term" value="F:rRNA binding"/>
    <property type="evidence" value="ECO:0007669"/>
    <property type="project" value="UniProtKB-KW"/>
</dbReference>
<dbReference type="PROSITE" id="PS00632">
    <property type="entry name" value="RIBOSOMAL_S4"/>
    <property type="match status" value="1"/>
</dbReference>
<feature type="domain" description="Small ribosomal subunit protein uS4 N-terminal" evidence="8">
    <location>
        <begin position="3"/>
        <end position="93"/>
    </location>
</feature>
<dbReference type="PANTHER" id="PTHR11831:SF4">
    <property type="entry name" value="SMALL RIBOSOMAL SUBUNIT PROTEIN US4M"/>
    <property type="match status" value="1"/>
</dbReference>
<dbReference type="InterPro" id="IPR018079">
    <property type="entry name" value="Ribosomal_uS4_CS"/>
</dbReference>
<comment type="similarity">
    <text evidence="1">Belongs to the universal ribosomal protein uS4 family.</text>
</comment>
<dbReference type="PANTHER" id="PTHR11831">
    <property type="entry name" value="30S 40S RIBOSOMAL PROTEIN"/>
    <property type="match status" value="1"/>
</dbReference>
<organism evidence="9">
    <name type="scientific">marine sediment metagenome</name>
    <dbReference type="NCBI Taxonomy" id="412755"/>
    <lineage>
        <taxon>unclassified sequences</taxon>
        <taxon>metagenomes</taxon>
        <taxon>ecological metagenomes</taxon>
    </lineage>
</organism>